<keyword evidence="3" id="KW-1185">Reference proteome</keyword>
<dbReference type="Gene3D" id="1.25.40.390">
    <property type="match status" value="1"/>
</dbReference>
<dbReference type="SUPFAM" id="SSF48452">
    <property type="entry name" value="TPR-like"/>
    <property type="match status" value="1"/>
</dbReference>
<feature type="signal peptide" evidence="1">
    <location>
        <begin position="1"/>
        <end position="23"/>
    </location>
</feature>
<dbReference type="STRING" id="1379270.GEMMAAP_16435"/>
<dbReference type="Pfam" id="PF12771">
    <property type="entry name" value="SusD-like_2"/>
    <property type="match status" value="1"/>
</dbReference>
<evidence type="ECO:0008006" key="4">
    <source>
        <dbReference type="Google" id="ProtNLM"/>
    </source>
</evidence>
<reference evidence="2 3" key="2">
    <citation type="journal article" date="2016" name="Environ. Microbiol. Rep.">
        <title>Metagenomic evidence for the presence of phototrophic Gemmatimonadetes bacteria in diverse environments.</title>
        <authorList>
            <person name="Zeng Y."/>
            <person name="Baumbach J."/>
            <person name="Barbosa E.G."/>
            <person name="Azevedo V."/>
            <person name="Zhang C."/>
            <person name="Koblizek M."/>
        </authorList>
    </citation>
    <scope>NUCLEOTIDE SEQUENCE [LARGE SCALE GENOMIC DNA]</scope>
    <source>
        <strain evidence="2 3">AP64</strain>
    </source>
</reference>
<gene>
    <name evidence="2" type="ORF">GEMMAAP_16435</name>
</gene>
<sequence>MKIARGALLVGALAVTASCQNFLDVNENPNAPQTVSANLYLAPILHWVSTSEQFDGRFIGRFTQNWTLPSGATLPSTWDRMGYDPSSDNGGQLWRDVYWSIGQNLVDMNRLAGAEERWDLLGIGQVIKAWGWLKVTDVHGELIIKEAFDQSKFTFNYDTQEFAYQEVNRLLDSAIANLSRTDGAVNQAYLSRYDRVYGGDRTKWLKFAYGLKGMALNHFSNKSSYKSQDVIAAIDQSFTSNADDALLPYSGTSADNADGNFWGPRRGNINSYRQTLFVLGLLNGTAFGGVVDPRLSRMLSPAPDGVYRGWDPNSGVTALPLTQRPNNFFGSVGTAGAGLPSRYLFADKSRFPIMTYSQLQFIKAEAAYKAGNRALALAAYTNGVSSHIDFVNARNTDDGQAVTAISASEKSAFLANASIIPTAGNLTLSQIMSQKYIAQWAWGHVETWMDMRRYNYTGLDPVTGTQIYPGFSTPAVLFPDNNGKIVQRIRARFNSEYVWNRDALQVIGGLELDFHTKPLWITQP</sequence>
<dbReference type="CDD" id="cd08977">
    <property type="entry name" value="SusD"/>
    <property type="match status" value="1"/>
</dbReference>
<accession>A0A143BPI0</accession>
<dbReference type="PROSITE" id="PS51257">
    <property type="entry name" value="PROKAR_LIPOPROTEIN"/>
    <property type="match status" value="1"/>
</dbReference>
<organism evidence="2 3">
    <name type="scientific">Gemmatimonas phototrophica</name>
    <dbReference type="NCBI Taxonomy" id="1379270"/>
    <lineage>
        <taxon>Bacteria</taxon>
        <taxon>Pseudomonadati</taxon>
        <taxon>Gemmatimonadota</taxon>
        <taxon>Gemmatimonadia</taxon>
        <taxon>Gemmatimonadales</taxon>
        <taxon>Gemmatimonadaceae</taxon>
        <taxon>Gemmatimonas</taxon>
    </lineage>
</organism>
<protein>
    <recommendedName>
        <fullName evidence="4">SusD/RagB family nutrient-binding outer membrane lipoprotein</fullName>
    </recommendedName>
</protein>
<dbReference type="InterPro" id="IPR041662">
    <property type="entry name" value="SusD-like_2"/>
</dbReference>
<keyword evidence="1" id="KW-0732">Signal</keyword>
<dbReference type="RefSeq" id="WP_026848320.1">
    <property type="nucleotide sequence ID" value="NZ_CP011454.1"/>
</dbReference>
<dbReference type="InterPro" id="IPR011990">
    <property type="entry name" value="TPR-like_helical_dom_sf"/>
</dbReference>
<name>A0A143BPI0_9BACT</name>
<dbReference type="KEGG" id="gph:GEMMAAP_16435"/>
<evidence type="ECO:0000313" key="2">
    <source>
        <dbReference type="EMBL" id="AMW06946.1"/>
    </source>
</evidence>
<evidence type="ECO:0000256" key="1">
    <source>
        <dbReference type="SAM" id="SignalP"/>
    </source>
</evidence>
<dbReference type="EMBL" id="CP011454">
    <property type="protein sequence ID" value="AMW06946.1"/>
    <property type="molecule type" value="Genomic_DNA"/>
</dbReference>
<dbReference type="Proteomes" id="UP000076404">
    <property type="component" value="Chromosome"/>
</dbReference>
<dbReference type="eggNOG" id="COG0521">
    <property type="taxonomic scope" value="Bacteria"/>
</dbReference>
<dbReference type="AlphaFoldDB" id="A0A143BPI0"/>
<reference evidence="2 3" key="1">
    <citation type="journal article" date="2014" name="Proc. Natl. Acad. Sci. U.S.A.">
        <title>Functional type 2 photosynthetic reaction centers found in the rare bacterial phylum Gemmatimonadetes.</title>
        <authorList>
            <person name="Zeng Y."/>
            <person name="Feng F."/>
            <person name="Medova H."/>
            <person name="Dean J."/>
            <person name="Koblizek M."/>
        </authorList>
    </citation>
    <scope>NUCLEOTIDE SEQUENCE [LARGE SCALE GENOMIC DNA]</scope>
    <source>
        <strain evidence="2 3">AP64</strain>
    </source>
</reference>
<evidence type="ECO:0000313" key="3">
    <source>
        <dbReference type="Proteomes" id="UP000076404"/>
    </source>
</evidence>
<feature type="chain" id="PRO_5007506689" description="SusD/RagB family nutrient-binding outer membrane lipoprotein" evidence="1">
    <location>
        <begin position="24"/>
        <end position="524"/>
    </location>
</feature>
<proteinExistence type="predicted"/>
<dbReference type="OrthoDB" id="9766256at2"/>